<name>A0AAD7CY81_MYCRO</name>
<dbReference type="Proteomes" id="UP001221757">
    <property type="component" value="Unassembled WGS sequence"/>
</dbReference>
<accession>A0AAD7CY81</accession>
<keyword evidence="2" id="KW-1185">Reference proteome</keyword>
<evidence type="ECO:0000313" key="2">
    <source>
        <dbReference type="Proteomes" id="UP001221757"/>
    </source>
</evidence>
<evidence type="ECO:0000313" key="1">
    <source>
        <dbReference type="EMBL" id="KAJ7669076.1"/>
    </source>
</evidence>
<sequence>MNAFSPPNSPGIIHDNTILHEAQHNLIILQSTDTGDNALCQALGYSILVVLSGTRSFSVGAAGPIKRQDRSLPALRGIARQHPPPSPALSCLATFLTNRRQETHADPFFSLARATYECSPAGVRSKETRKRPTLGVLEFVYHDVRWVDRLKRNDTGSSMDELRRNREFFKKHRVLEELEVVDSTPLRKFGGNASLLNFAICR</sequence>
<reference evidence="1" key="1">
    <citation type="submission" date="2023-03" db="EMBL/GenBank/DDBJ databases">
        <title>Massive genome expansion in bonnet fungi (Mycena s.s.) driven by repeated elements and novel gene families across ecological guilds.</title>
        <authorList>
            <consortium name="Lawrence Berkeley National Laboratory"/>
            <person name="Harder C.B."/>
            <person name="Miyauchi S."/>
            <person name="Viragh M."/>
            <person name="Kuo A."/>
            <person name="Thoen E."/>
            <person name="Andreopoulos B."/>
            <person name="Lu D."/>
            <person name="Skrede I."/>
            <person name="Drula E."/>
            <person name="Henrissat B."/>
            <person name="Morin E."/>
            <person name="Kohler A."/>
            <person name="Barry K."/>
            <person name="LaButti K."/>
            <person name="Morin E."/>
            <person name="Salamov A."/>
            <person name="Lipzen A."/>
            <person name="Mereny Z."/>
            <person name="Hegedus B."/>
            <person name="Baldrian P."/>
            <person name="Stursova M."/>
            <person name="Weitz H."/>
            <person name="Taylor A."/>
            <person name="Grigoriev I.V."/>
            <person name="Nagy L.G."/>
            <person name="Martin F."/>
            <person name="Kauserud H."/>
        </authorList>
    </citation>
    <scope>NUCLEOTIDE SEQUENCE</scope>
    <source>
        <strain evidence="1">CBHHK067</strain>
    </source>
</reference>
<protein>
    <submittedName>
        <fullName evidence="1">Uncharacterized protein</fullName>
    </submittedName>
</protein>
<dbReference type="AlphaFoldDB" id="A0AAD7CY81"/>
<dbReference type="EMBL" id="JARKIE010000189">
    <property type="protein sequence ID" value="KAJ7669076.1"/>
    <property type="molecule type" value="Genomic_DNA"/>
</dbReference>
<organism evidence="1 2">
    <name type="scientific">Mycena rosella</name>
    <name type="common">Pink bonnet</name>
    <name type="synonym">Agaricus rosellus</name>
    <dbReference type="NCBI Taxonomy" id="1033263"/>
    <lineage>
        <taxon>Eukaryota</taxon>
        <taxon>Fungi</taxon>
        <taxon>Dikarya</taxon>
        <taxon>Basidiomycota</taxon>
        <taxon>Agaricomycotina</taxon>
        <taxon>Agaricomycetes</taxon>
        <taxon>Agaricomycetidae</taxon>
        <taxon>Agaricales</taxon>
        <taxon>Marasmiineae</taxon>
        <taxon>Mycenaceae</taxon>
        <taxon>Mycena</taxon>
    </lineage>
</organism>
<proteinExistence type="predicted"/>
<gene>
    <name evidence="1" type="ORF">B0H17DRAFT_1142227</name>
</gene>
<comment type="caution">
    <text evidence="1">The sequence shown here is derived from an EMBL/GenBank/DDBJ whole genome shotgun (WGS) entry which is preliminary data.</text>
</comment>